<feature type="transmembrane region" description="Helical" evidence="1">
    <location>
        <begin position="94"/>
        <end position="112"/>
    </location>
</feature>
<dbReference type="RefSeq" id="WP_347148760.1">
    <property type="nucleotide sequence ID" value="NZ_JBDLYL010000002.1"/>
</dbReference>
<keyword evidence="1" id="KW-0472">Membrane</keyword>
<sequence>MSNGSLSEQMGAMALVDELRQQQRQVQEHLDLPRRRAEVAERIRGYYQRQGIACDDKLIEQGVREFFARRLVFEAPTLAWPRRLLAGVFLRRSLLAWVLVWIALLGGALLAVNLRQPAAPSQPATVTQAAGTGMGMAAPTWTPADTSQHIISASS</sequence>
<protein>
    <submittedName>
        <fullName evidence="2">DUF6384 family protein</fullName>
    </submittedName>
</protein>
<evidence type="ECO:0000313" key="2">
    <source>
        <dbReference type="EMBL" id="MEN8638614.1"/>
    </source>
</evidence>
<keyword evidence="1" id="KW-0812">Transmembrane</keyword>
<gene>
    <name evidence="2" type="ORF">ABFE88_02955</name>
</gene>
<organism evidence="2 3">
    <name type="scientific">Pseudomonas sichuanensis</name>
    <dbReference type="NCBI Taxonomy" id="2213015"/>
    <lineage>
        <taxon>Bacteria</taxon>
        <taxon>Pseudomonadati</taxon>
        <taxon>Pseudomonadota</taxon>
        <taxon>Gammaproteobacteria</taxon>
        <taxon>Pseudomonadales</taxon>
        <taxon>Pseudomonadaceae</taxon>
        <taxon>Pseudomonas</taxon>
    </lineage>
</organism>
<dbReference type="Proteomes" id="UP001424532">
    <property type="component" value="Unassembled WGS sequence"/>
</dbReference>
<keyword evidence="3" id="KW-1185">Reference proteome</keyword>
<dbReference type="InterPro" id="IPR045964">
    <property type="entry name" value="DUF6384"/>
</dbReference>
<keyword evidence="1" id="KW-1133">Transmembrane helix</keyword>
<name>A0ABV0DA21_9PSED</name>
<evidence type="ECO:0000313" key="3">
    <source>
        <dbReference type="Proteomes" id="UP001424532"/>
    </source>
</evidence>
<accession>A0ABV0DA21</accession>
<proteinExistence type="predicted"/>
<dbReference type="EMBL" id="JBDLYL010000002">
    <property type="protein sequence ID" value="MEN8638614.1"/>
    <property type="molecule type" value="Genomic_DNA"/>
</dbReference>
<evidence type="ECO:0000256" key="1">
    <source>
        <dbReference type="SAM" id="Phobius"/>
    </source>
</evidence>
<dbReference type="Pfam" id="PF19911">
    <property type="entry name" value="DUF6384"/>
    <property type="match status" value="1"/>
</dbReference>
<reference evidence="2 3" key="1">
    <citation type="submission" date="2024-05" db="EMBL/GenBank/DDBJ databases">
        <title>Sequence of Lycoming College course isolates.</title>
        <authorList>
            <person name="Reigle C.A."/>
            <person name="Newman J.D."/>
        </authorList>
    </citation>
    <scope>NUCLEOTIDE SEQUENCE [LARGE SCALE GENOMIC DNA]</scope>
    <source>
        <strain evidence="2 3">CAR-09</strain>
    </source>
</reference>
<comment type="caution">
    <text evidence="2">The sequence shown here is derived from an EMBL/GenBank/DDBJ whole genome shotgun (WGS) entry which is preliminary data.</text>
</comment>